<keyword evidence="2" id="KW-1185">Reference proteome</keyword>
<protein>
    <submittedName>
        <fullName evidence="1">Uncharacterized protein</fullName>
    </submittedName>
</protein>
<dbReference type="EMBL" id="JAIQCV010000004">
    <property type="protein sequence ID" value="KAH1107829.1"/>
    <property type="molecule type" value="Genomic_DNA"/>
</dbReference>
<reference evidence="1 2" key="1">
    <citation type="journal article" date="2021" name="Plant Biotechnol. J.">
        <title>Multi-omics assisted identification of the key and species-specific regulatory components of drought-tolerant mechanisms in Gossypium stocksii.</title>
        <authorList>
            <person name="Yu D."/>
            <person name="Ke L."/>
            <person name="Zhang D."/>
            <person name="Wu Y."/>
            <person name="Sun Y."/>
            <person name="Mei J."/>
            <person name="Sun J."/>
            <person name="Sun Y."/>
        </authorList>
    </citation>
    <scope>NUCLEOTIDE SEQUENCE [LARGE SCALE GENOMIC DNA]</scope>
    <source>
        <strain evidence="2">cv. E1</strain>
        <tissue evidence="1">Leaf</tissue>
    </source>
</reference>
<sequence>MENFDYRWFNDERNCWDDEWNYITGWLNRVTTNQWSNDKGCEDNEFSYEPLYESYDKDDDIPKPSDGSFYDQHKIPSCETFKPSNFERLSNMSDMMEQMRKMLQEISKALPLKEEVVHPNLNPEDPCFIINHPELDNNSQQEFGTRDHGDELKMAEVVSDTIDVETTRTVDVAVDVKVEVTTNMELNPI</sequence>
<evidence type="ECO:0000313" key="2">
    <source>
        <dbReference type="Proteomes" id="UP000828251"/>
    </source>
</evidence>
<evidence type="ECO:0000313" key="1">
    <source>
        <dbReference type="EMBL" id="KAH1107829.1"/>
    </source>
</evidence>
<name>A0A9D3W2A5_9ROSI</name>
<proteinExistence type="predicted"/>
<comment type="caution">
    <text evidence="1">The sequence shown here is derived from an EMBL/GenBank/DDBJ whole genome shotgun (WGS) entry which is preliminary data.</text>
</comment>
<dbReference type="AlphaFoldDB" id="A0A9D3W2A5"/>
<gene>
    <name evidence="1" type="ORF">J1N35_011597</name>
</gene>
<organism evidence="1 2">
    <name type="scientific">Gossypium stocksii</name>
    <dbReference type="NCBI Taxonomy" id="47602"/>
    <lineage>
        <taxon>Eukaryota</taxon>
        <taxon>Viridiplantae</taxon>
        <taxon>Streptophyta</taxon>
        <taxon>Embryophyta</taxon>
        <taxon>Tracheophyta</taxon>
        <taxon>Spermatophyta</taxon>
        <taxon>Magnoliopsida</taxon>
        <taxon>eudicotyledons</taxon>
        <taxon>Gunneridae</taxon>
        <taxon>Pentapetalae</taxon>
        <taxon>rosids</taxon>
        <taxon>malvids</taxon>
        <taxon>Malvales</taxon>
        <taxon>Malvaceae</taxon>
        <taxon>Malvoideae</taxon>
        <taxon>Gossypium</taxon>
    </lineage>
</organism>
<accession>A0A9D3W2A5</accession>
<dbReference type="Proteomes" id="UP000828251">
    <property type="component" value="Unassembled WGS sequence"/>
</dbReference>